<comment type="function">
    <text evidence="5">Specifically methylates the pseudouridine at position 1915 (m3Psi1915) in 23S rRNA.</text>
</comment>
<dbReference type="Gene3D" id="3.40.1280.10">
    <property type="match status" value="1"/>
</dbReference>
<keyword evidence="5" id="KW-0698">rRNA processing</keyword>
<keyword evidence="3 5" id="KW-0949">S-adenosyl-L-methionine</keyword>
<name>A0ABY6GJ56_9PROT</name>
<dbReference type="InterPro" id="IPR003742">
    <property type="entry name" value="RlmH-like"/>
</dbReference>
<organism evidence="6 7">
    <name type="scientific">Candidatus Kirkpatrickella diaphorinae</name>
    <dbReference type="NCBI Taxonomy" id="2984322"/>
    <lineage>
        <taxon>Bacteria</taxon>
        <taxon>Pseudomonadati</taxon>
        <taxon>Pseudomonadota</taxon>
        <taxon>Alphaproteobacteria</taxon>
        <taxon>Acetobacterales</taxon>
        <taxon>Acetobacteraceae</taxon>
        <taxon>Candidatus Kirkpatrickella</taxon>
    </lineage>
</organism>
<accession>A0ABY6GJ56</accession>
<dbReference type="InterPro" id="IPR029026">
    <property type="entry name" value="tRNA_m1G_MTases_N"/>
</dbReference>
<dbReference type="RefSeq" id="WP_319806948.1">
    <property type="nucleotide sequence ID" value="NZ_CP107052.1"/>
</dbReference>
<dbReference type="PANTHER" id="PTHR33603:SF1">
    <property type="entry name" value="RIBOSOMAL RNA LARGE SUBUNIT METHYLTRANSFERASE H"/>
    <property type="match status" value="1"/>
</dbReference>
<dbReference type="CDD" id="cd18081">
    <property type="entry name" value="RlmH-like"/>
    <property type="match status" value="1"/>
</dbReference>
<keyword evidence="5" id="KW-0963">Cytoplasm</keyword>
<dbReference type="PANTHER" id="PTHR33603">
    <property type="entry name" value="METHYLTRANSFERASE"/>
    <property type="match status" value="1"/>
</dbReference>
<feature type="binding site" evidence="5">
    <location>
        <position position="97"/>
    </location>
    <ligand>
        <name>S-adenosyl-L-methionine</name>
        <dbReference type="ChEBI" id="CHEBI:59789"/>
    </ligand>
</feature>
<dbReference type="InterPro" id="IPR029028">
    <property type="entry name" value="Alpha/beta_knot_MTases"/>
</dbReference>
<protein>
    <recommendedName>
        <fullName evidence="5">Ribosomal RNA large subunit methyltransferase H</fullName>
        <ecNumber evidence="5">2.1.1.177</ecNumber>
    </recommendedName>
    <alternativeName>
        <fullName evidence="5">23S rRNA (pseudouridine1915-N3)-methyltransferase</fullName>
    </alternativeName>
    <alternativeName>
        <fullName evidence="5">23S rRNA m3Psi1915 methyltransferase</fullName>
    </alternativeName>
    <alternativeName>
        <fullName evidence="5">rRNA (pseudouridine-N3-)-methyltransferase RlmH</fullName>
    </alternativeName>
</protein>
<comment type="subcellular location">
    <subcellularLocation>
        <location evidence="5">Cytoplasm</location>
    </subcellularLocation>
</comment>
<dbReference type="EC" id="2.1.1.177" evidence="5"/>
<evidence type="ECO:0000256" key="2">
    <source>
        <dbReference type="ARBA" id="ARBA00022679"/>
    </source>
</evidence>
<evidence type="ECO:0000256" key="5">
    <source>
        <dbReference type="HAMAP-Rule" id="MF_00658"/>
    </source>
</evidence>
<dbReference type="Pfam" id="PF02590">
    <property type="entry name" value="SPOUT_MTase"/>
    <property type="match status" value="1"/>
</dbReference>
<comment type="catalytic activity">
    <reaction evidence="5">
        <text>pseudouridine(1915) in 23S rRNA + S-adenosyl-L-methionine = N(3)-methylpseudouridine(1915) in 23S rRNA + S-adenosyl-L-homocysteine + H(+)</text>
        <dbReference type="Rhea" id="RHEA:42752"/>
        <dbReference type="Rhea" id="RHEA-COMP:10221"/>
        <dbReference type="Rhea" id="RHEA-COMP:10222"/>
        <dbReference type="ChEBI" id="CHEBI:15378"/>
        <dbReference type="ChEBI" id="CHEBI:57856"/>
        <dbReference type="ChEBI" id="CHEBI:59789"/>
        <dbReference type="ChEBI" id="CHEBI:65314"/>
        <dbReference type="ChEBI" id="CHEBI:74486"/>
        <dbReference type="EC" id="2.1.1.177"/>
    </reaction>
</comment>
<evidence type="ECO:0000256" key="3">
    <source>
        <dbReference type="ARBA" id="ARBA00022691"/>
    </source>
</evidence>
<dbReference type="EMBL" id="CP107052">
    <property type="protein sequence ID" value="UYH51354.1"/>
    <property type="molecule type" value="Genomic_DNA"/>
</dbReference>
<keyword evidence="1 5" id="KW-0489">Methyltransferase</keyword>
<proteinExistence type="inferred from homology"/>
<dbReference type="SUPFAM" id="SSF75217">
    <property type="entry name" value="alpha/beta knot"/>
    <property type="match status" value="1"/>
</dbReference>
<evidence type="ECO:0000313" key="7">
    <source>
        <dbReference type="Proteomes" id="UP001163831"/>
    </source>
</evidence>
<feature type="binding site" evidence="5">
    <location>
        <begin position="116"/>
        <end position="121"/>
    </location>
    <ligand>
        <name>S-adenosyl-L-methionine</name>
        <dbReference type="ChEBI" id="CHEBI:59789"/>
    </ligand>
</feature>
<sequence length="152" mass="17017">MLLLAAIGKMRQGPERELVARYQTRIRPRFEISELPEARGALAEKRRQEGAALLHATRGNYQRVALDEGGTIFDSIGFAAAIDRILSHGKGVAFLIGGAEGLDREVLDQCDIKISFGRMTWPHMMVRCMLAEQLYRARSISSGHPYHRATRP</sequence>
<gene>
    <name evidence="5" type="primary">rlmH</name>
    <name evidence="6" type="ORF">N5W20_00240</name>
</gene>
<feature type="binding site" evidence="5">
    <location>
        <position position="66"/>
    </location>
    <ligand>
        <name>S-adenosyl-L-methionine</name>
        <dbReference type="ChEBI" id="CHEBI:59789"/>
    </ligand>
</feature>
<dbReference type="HAMAP" id="MF_00658">
    <property type="entry name" value="23SrRNA_methyltr_H"/>
    <property type="match status" value="1"/>
</dbReference>
<comment type="similarity">
    <text evidence="4 5">Belongs to the RNA methyltransferase RlmH family.</text>
</comment>
<dbReference type="Proteomes" id="UP001163831">
    <property type="component" value="Chromosome"/>
</dbReference>
<keyword evidence="2 5" id="KW-0808">Transferase</keyword>
<evidence type="ECO:0000256" key="1">
    <source>
        <dbReference type="ARBA" id="ARBA00022603"/>
    </source>
</evidence>
<evidence type="ECO:0000313" key="6">
    <source>
        <dbReference type="EMBL" id="UYH51354.1"/>
    </source>
</evidence>
<dbReference type="PIRSF" id="PIRSF004505">
    <property type="entry name" value="MT_bac"/>
    <property type="match status" value="1"/>
</dbReference>
<reference evidence="6" key="1">
    <citation type="submission" date="2022-10" db="EMBL/GenBank/DDBJ databases">
        <title>Candidatus Kirkpatrella diaphorinas gen. nov., sp. nov., an uncultured endosymbiont identified in a population of Diaphorina citri from Hawaii.</title>
        <authorList>
            <person name="Henry E.M."/>
            <person name="Carlson C.R."/>
            <person name="Kuo Y.-W."/>
        </authorList>
    </citation>
    <scope>NUCLEOTIDE SEQUENCE</scope>
    <source>
        <strain evidence="6">CADCRV1</strain>
    </source>
</reference>
<evidence type="ECO:0000256" key="4">
    <source>
        <dbReference type="ARBA" id="ARBA00038303"/>
    </source>
</evidence>
<comment type="subunit">
    <text evidence="5">Homodimer.</text>
</comment>
<keyword evidence="7" id="KW-1185">Reference proteome</keyword>